<dbReference type="SUPFAM" id="SSF53383">
    <property type="entry name" value="PLP-dependent transferases"/>
    <property type="match status" value="1"/>
</dbReference>
<comment type="similarity">
    <text evidence="2 3">Belongs to the DegT/DnrJ/EryC1 family.</text>
</comment>
<keyword evidence="4" id="KW-0808">Transferase</keyword>
<dbReference type="EMBL" id="JBHSQV010000184">
    <property type="protein sequence ID" value="MFC5988728.1"/>
    <property type="molecule type" value="Genomic_DNA"/>
</dbReference>
<keyword evidence="5" id="KW-1185">Reference proteome</keyword>
<dbReference type="InterPro" id="IPR015422">
    <property type="entry name" value="PyrdxlP-dep_Trfase_small"/>
</dbReference>
<gene>
    <name evidence="4" type="ORF">ACFPXP_20180</name>
</gene>
<dbReference type="Gene3D" id="3.40.640.10">
    <property type="entry name" value="Type I PLP-dependent aspartate aminotransferase-like (Major domain)"/>
    <property type="match status" value="1"/>
</dbReference>
<dbReference type="PANTHER" id="PTHR30244:SF36">
    <property type="entry name" value="3-OXO-GLUCOSE-6-PHOSPHATE:GLUTAMATE AMINOTRANSFERASE"/>
    <property type="match status" value="1"/>
</dbReference>
<evidence type="ECO:0000256" key="1">
    <source>
        <dbReference type="ARBA" id="ARBA00022898"/>
    </source>
</evidence>
<name>A0ABW1IUB6_9BACL</name>
<keyword evidence="4" id="KW-0032">Aminotransferase</keyword>
<protein>
    <submittedName>
        <fullName evidence="4">DegT/DnrJ/EryC1/StrS family aminotransferase</fullName>
    </submittedName>
</protein>
<dbReference type="InterPro" id="IPR015424">
    <property type="entry name" value="PyrdxlP-dep_Trfase"/>
</dbReference>
<proteinExistence type="inferred from homology"/>
<reference evidence="5" key="1">
    <citation type="journal article" date="2019" name="Int. J. Syst. Evol. Microbiol.">
        <title>The Global Catalogue of Microorganisms (GCM) 10K type strain sequencing project: providing services to taxonomists for standard genome sequencing and annotation.</title>
        <authorList>
            <consortium name="The Broad Institute Genomics Platform"/>
            <consortium name="The Broad Institute Genome Sequencing Center for Infectious Disease"/>
            <person name="Wu L."/>
            <person name="Ma J."/>
        </authorList>
    </citation>
    <scope>NUCLEOTIDE SEQUENCE [LARGE SCALE GENOMIC DNA]</scope>
    <source>
        <strain evidence="5">CCM 8749</strain>
    </source>
</reference>
<dbReference type="Pfam" id="PF01041">
    <property type="entry name" value="DegT_DnrJ_EryC1"/>
    <property type="match status" value="1"/>
</dbReference>
<dbReference type="PIRSF" id="PIRSF000390">
    <property type="entry name" value="PLP_StrS"/>
    <property type="match status" value="1"/>
</dbReference>
<dbReference type="PANTHER" id="PTHR30244">
    <property type="entry name" value="TRANSAMINASE"/>
    <property type="match status" value="1"/>
</dbReference>
<evidence type="ECO:0000256" key="2">
    <source>
        <dbReference type="ARBA" id="ARBA00037999"/>
    </source>
</evidence>
<dbReference type="InterPro" id="IPR015421">
    <property type="entry name" value="PyrdxlP-dep_Trfase_major"/>
</dbReference>
<dbReference type="CDD" id="cd00616">
    <property type="entry name" value="AHBA_syn"/>
    <property type="match status" value="1"/>
</dbReference>
<dbReference type="Gene3D" id="3.90.1150.10">
    <property type="entry name" value="Aspartate Aminotransferase, domain 1"/>
    <property type="match status" value="1"/>
</dbReference>
<organism evidence="4 5">
    <name type="scientific">Marinicrinis lubricantis</name>
    <dbReference type="NCBI Taxonomy" id="2086470"/>
    <lineage>
        <taxon>Bacteria</taxon>
        <taxon>Bacillati</taxon>
        <taxon>Bacillota</taxon>
        <taxon>Bacilli</taxon>
        <taxon>Bacillales</taxon>
        <taxon>Paenibacillaceae</taxon>
    </lineage>
</organism>
<evidence type="ECO:0000313" key="5">
    <source>
        <dbReference type="Proteomes" id="UP001596250"/>
    </source>
</evidence>
<dbReference type="Proteomes" id="UP001596250">
    <property type="component" value="Unassembled WGS sequence"/>
</dbReference>
<dbReference type="InterPro" id="IPR000653">
    <property type="entry name" value="DegT/StrS_aminotransferase"/>
</dbReference>
<accession>A0ABW1IUB6</accession>
<comment type="caution">
    <text evidence="4">The sequence shown here is derived from an EMBL/GenBank/DDBJ whole genome shotgun (WGS) entry which is preliminary data.</text>
</comment>
<dbReference type="RefSeq" id="WP_379896209.1">
    <property type="nucleotide sequence ID" value="NZ_CBCSCT010000006.1"/>
</dbReference>
<evidence type="ECO:0000313" key="4">
    <source>
        <dbReference type="EMBL" id="MFC5988728.1"/>
    </source>
</evidence>
<evidence type="ECO:0000256" key="3">
    <source>
        <dbReference type="RuleBase" id="RU004508"/>
    </source>
</evidence>
<sequence length="368" mass="40700">MNHIPMVDLKPSWDEQMDEITDAVKRVLDQGNFILGSEVSQLEREIADFHRVRHGVGVANGTDALILLLHAAGIGAGDEVITTPFTFFATAESIMQLGAVPVFADIDPVSLNLDPANIEEKITPKTKAILPVHIFGQMAAMDAIHKIANKHSLIVIEDACQAIGAAWNGKAPGTYSVGAAFSFFPTKNLGTCGDGGMIITQSKELTERLRRLRLHGSSAKYIHDEAGWNSRLDEIHAAILRVKLRKLSAWNAERRKIAEIYHQELKGLPLQLPIEQPSAHHVYHLYTVLSDERDALMNDLKQQGIGCGVYYPVPLHLQQALKGYGYHKGQLPVAENASECCLSLPLYPGMTEDAQQFVIDKVKHYFKR</sequence>
<keyword evidence="1 3" id="KW-0663">Pyridoxal phosphate</keyword>
<dbReference type="GO" id="GO:0008483">
    <property type="term" value="F:transaminase activity"/>
    <property type="evidence" value="ECO:0007669"/>
    <property type="project" value="UniProtKB-KW"/>
</dbReference>